<accession>A0A0F9PT54</accession>
<evidence type="ECO:0000313" key="1">
    <source>
        <dbReference type="EMBL" id="KKN27922.1"/>
    </source>
</evidence>
<protein>
    <submittedName>
        <fullName evidence="1">Uncharacterized protein</fullName>
    </submittedName>
</protein>
<name>A0A0F9PT54_9ZZZZ</name>
<reference evidence="1" key="1">
    <citation type="journal article" date="2015" name="Nature">
        <title>Complex archaea that bridge the gap between prokaryotes and eukaryotes.</title>
        <authorList>
            <person name="Spang A."/>
            <person name="Saw J.H."/>
            <person name="Jorgensen S.L."/>
            <person name="Zaremba-Niedzwiedzka K."/>
            <person name="Martijn J."/>
            <person name="Lind A.E."/>
            <person name="van Eijk R."/>
            <person name="Schleper C."/>
            <person name="Guy L."/>
            <person name="Ettema T.J."/>
        </authorList>
    </citation>
    <scope>NUCLEOTIDE SEQUENCE</scope>
</reference>
<dbReference type="AlphaFoldDB" id="A0A0F9PT54"/>
<dbReference type="Pfam" id="PF25595">
    <property type="entry name" value="Phage_TTP_16"/>
    <property type="match status" value="1"/>
</dbReference>
<sequence length="160" mass="16662">MTRYVFEGTGEVHLVPTIAVAGAPTAAELNAGTDLTGQMVGDLVLPFDGSSADSADMSSKFNKTAPGDFGGAPGTFTIHKEQLLAADTVFTALARDTVGYLAVSQRALATGGTWAVADEVDIWPIIVMSREVIYARNNTQRAVITVAITDVPTEGFVVAA</sequence>
<dbReference type="InterPro" id="IPR058009">
    <property type="entry name" value="TTP_Phage_16"/>
</dbReference>
<comment type="caution">
    <text evidence="1">The sequence shown here is derived from an EMBL/GenBank/DDBJ whole genome shotgun (WGS) entry which is preliminary data.</text>
</comment>
<proteinExistence type="predicted"/>
<gene>
    <name evidence="1" type="ORF">LCGC14_0859460</name>
</gene>
<organism evidence="1">
    <name type="scientific">marine sediment metagenome</name>
    <dbReference type="NCBI Taxonomy" id="412755"/>
    <lineage>
        <taxon>unclassified sequences</taxon>
        <taxon>metagenomes</taxon>
        <taxon>ecological metagenomes</taxon>
    </lineage>
</organism>
<dbReference type="EMBL" id="LAZR01002604">
    <property type="protein sequence ID" value="KKN27922.1"/>
    <property type="molecule type" value="Genomic_DNA"/>
</dbReference>